<proteinExistence type="predicted"/>
<evidence type="ECO:0000313" key="2">
    <source>
        <dbReference type="Proteomes" id="UP000198565"/>
    </source>
</evidence>
<organism evidence="1 2">
    <name type="scientific">Gracilibacillus orientalis</name>
    <dbReference type="NCBI Taxonomy" id="334253"/>
    <lineage>
        <taxon>Bacteria</taxon>
        <taxon>Bacillati</taxon>
        <taxon>Bacillota</taxon>
        <taxon>Bacilli</taxon>
        <taxon>Bacillales</taxon>
        <taxon>Bacillaceae</taxon>
        <taxon>Gracilibacillus</taxon>
    </lineage>
</organism>
<gene>
    <name evidence="1" type="ORF">SAMN04487943_101134</name>
</gene>
<name>A0A1I4H1S7_9BACI</name>
<keyword evidence="2" id="KW-1185">Reference proteome</keyword>
<evidence type="ECO:0000313" key="1">
    <source>
        <dbReference type="EMBL" id="SFL35587.1"/>
    </source>
</evidence>
<protein>
    <submittedName>
        <fullName evidence="1">Alpha-N-arabinofuranosidase</fullName>
    </submittedName>
</protein>
<sequence length="55" mass="6405">MAKETKIEVNTRRILSTSNSMIYGHFIEHFHRQIYGGIFDPASPLQMSKGFVRTY</sequence>
<dbReference type="Proteomes" id="UP000198565">
    <property type="component" value="Unassembled WGS sequence"/>
</dbReference>
<dbReference type="EMBL" id="FOTR01000001">
    <property type="protein sequence ID" value="SFL35587.1"/>
    <property type="molecule type" value="Genomic_DNA"/>
</dbReference>
<reference evidence="2" key="1">
    <citation type="submission" date="2016-10" db="EMBL/GenBank/DDBJ databases">
        <authorList>
            <person name="Varghese N."/>
            <person name="Submissions S."/>
        </authorList>
    </citation>
    <scope>NUCLEOTIDE SEQUENCE [LARGE SCALE GENOMIC DNA]</scope>
    <source>
        <strain evidence="2">CGMCC 1.4250</strain>
    </source>
</reference>
<accession>A0A1I4H1S7</accession>
<dbReference type="STRING" id="334253.SAMN04487943_101134"/>
<dbReference type="Gene3D" id="3.20.20.80">
    <property type="entry name" value="Glycosidases"/>
    <property type="match status" value="1"/>
</dbReference>
<dbReference type="AlphaFoldDB" id="A0A1I4H1S7"/>